<evidence type="ECO:0000313" key="3">
    <source>
        <dbReference type="Proteomes" id="UP000199439"/>
    </source>
</evidence>
<organism evidence="2 3">
    <name type="scientific">Algibacter pectinivorans</name>
    <dbReference type="NCBI Taxonomy" id="870482"/>
    <lineage>
        <taxon>Bacteria</taxon>
        <taxon>Pseudomonadati</taxon>
        <taxon>Bacteroidota</taxon>
        <taxon>Flavobacteriia</taxon>
        <taxon>Flavobacteriales</taxon>
        <taxon>Flavobacteriaceae</taxon>
        <taxon>Algibacter</taxon>
    </lineage>
</organism>
<name>A0A1I1MK15_9FLAO</name>
<sequence>MKKANPLFSALIVLTLLLGQLVVSAQDDTEKEQEYMTVTMNHWNPNKKDFKISEWKALEKEYFEKVIMKNEYIMGHSVYMHNMSEDNTEVVVVNNFASWNDIGKFAKRSAELEKEAWPDEDERKAFFKKISSYYTNEHSDEIYAPISGVKYMTEKPTKDMLCYVRKSHFAFPEEGSMEEFEKLRKEGHEKLTMKNEYIKAYYPNVHAWGSDKTEFMEAYFLDSLADLDKMFDRDDELMEAAFPDNEDNKAKIKAWQSYFTGVHGDYLYTWIHDMSK</sequence>
<evidence type="ECO:0008006" key="4">
    <source>
        <dbReference type="Google" id="ProtNLM"/>
    </source>
</evidence>
<dbReference type="EMBL" id="FOMI01000001">
    <property type="protein sequence ID" value="SFC85182.1"/>
    <property type="molecule type" value="Genomic_DNA"/>
</dbReference>
<gene>
    <name evidence="2" type="ORF">SAMN04487987_101289</name>
</gene>
<protein>
    <recommendedName>
        <fullName evidence="4">NIPSNAP protein</fullName>
    </recommendedName>
</protein>
<dbReference type="Proteomes" id="UP000199439">
    <property type="component" value="Unassembled WGS sequence"/>
</dbReference>
<proteinExistence type="predicted"/>
<evidence type="ECO:0000256" key="1">
    <source>
        <dbReference type="SAM" id="SignalP"/>
    </source>
</evidence>
<evidence type="ECO:0000313" key="2">
    <source>
        <dbReference type="EMBL" id="SFC85182.1"/>
    </source>
</evidence>
<dbReference type="STRING" id="870482.SAMN04487987_101289"/>
<keyword evidence="3" id="KW-1185">Reference proteome</keyword>
<keyword evidence="1" id="KW-0732">Signal</keyword>
<accession>A0A1I1MK15</accession>
<reference evidence="3" key="1">
    <citation type="submission" date="2016-10" db="EMBL/GenBank/DDBJ databases">
        <authorList>
            <person name="Varghese N."/>
            <person name="Submissions S."/>
        </authorList>
    </citation>
    <scope>NUCLEOTIDE SEQUENCE [LARGE SCALE GENOMIC DNA]</scope>
    <source>
        <strain evidence="3">DSM 25730</strain>
    </source>
</reference>
<dbReference type="RefSeq" id="WP_092848120.1">
    <property type="nucleotide sequence ID" value="NZ_FOMI01000001.1"/>
</dbReference>
<feature type="signal peptide" evidence="1">
    <location>
        <begin position="1"/>
        <end position="25"/>
    </location>
</feature>
<dbReference type="AlphaFoldDB" id="A0A1I1MK15"/>
<feature type="chain" id="PRO_5011566238" description="NIPSNAP protein" evidence="1">
    <location>
        <begin position="26"/>
        <end position="276"/>
    </location>
</feature>
<dbReference type="OrthoDB" id="1445639at2"/>